<reference evidence="14" key="1">
    <citation type="submission" date="2020-11" db="EMBL/GenBank/DDBJ databases">
        <title>Genome seq and assembly of Planobacterium sp.</title>
        <authorList>
            <person name="Chhetri G."/>
        </authorList>
    </citation>
    <scope>NUCLEOTIDE SEQUENCE</scope>
    <source>
        <strain evidence="14">GCR5</strain>
    </source>
</reference>
<keyword evidence="5" id="KW-0479">Metal-binding</keyword>
<comment type="cofactor">
    <cofactor evidence="1">
        <name>NAD(+)</name>
        <dbReference type="ChEBI" id="CHEBI:57540"/>
    </cofactor>
</comment>
<proteinExistence type="predicted"/>
<evidence type="ECO:0000259" key="13">
    <source>
        <dbReference type="Pfam" id="PF24621"/>
    </source>
</evidence>
<dbReference type="SUPFAM" id="SSF56796">
    <property type="entry name" value="Dehydroquinate synthase-like"/>
    <property type="match status" value="1"/>
</dbReference>
<evidence type="ECO:0000256" key="6">
    <source>
        <dbReference type="ARBA" id="ARBA00022741"/>
    </source>
</evidence>
<dbReference type="GO" id="GO:0000166">
    <property type="term" value="F:nucleotide binding"/>
    <property type="evidence" value="ECO:0007669"/>
    <property type="project" value="UniProtKB-KW"/>
</dbReference>
<keyword evidence="9 14" id="KW-0456">Lyase</keyword>
<name>A0A930YTY2_9FLAO</name>
<evidence type="ECO:0000256" key="10">
    <source>
        <dbReference type="ARBA" id="ARBA00023285"/>
    </source>
</evidence>
<dbReference type="InterPro" id="IPR016037">
    <property type="entry name" value="DHQ_synth_AroB"/>
</dbReference>
<dbReference type="InterPro" id="IPR030963">
    <property type="entry name" value="DHQ_synth_fam"/>
</dbReference>
<comment type="cofactor">
    <cofactor evidence="2">
        <name>Co(2+)</name>
        <dbReference type="ChEBI" id="CHEBI:48828"/>
    </cofactor>
</comment>
<evidence type="ECO:0000256" key="9">
    <source>
        <dbReference type="ARBA" id="ARBA00023239"/>
    </source>
</evidence>
<dbReference type="Pfam" id="PF24621">
    <property type="entry name" value="DHQS_C"/>
    <property type="match status" value="1"/>
</dbReference>
<dbReference type="InterPro" id="IPR050071">
    <property type="entry name" value="Dehydroquinate_synthase"/>
</dbReference>
<evidence type="ECO:0000256" key="2">
    <source>
        <dbReference type="ARBA" id="ARBA00001941"/>
    </source>
</evidence>
<keyword evidence="7" id="KW-0862">Zinc</keyword>
<evidence type="ECO:0000256" key="8">
    <source>
        <dbReference type="ARBA" id="ARBA00023027"/>
    </source>
</evidence>
<evidence type="ECO:0000256" key="11">
    <source>
        <dbReference type="NCBIfam" id="TIGR01357"/>
    </source>
</evidence>
<dbReference type="RefSeq" id="WP_194738237.1">
    <property type="nucleotide sequence ID" value="NZ_JADKYY010000001.1"/>
</dbReference>
<dbReference type="InterPro" id="IPR056179">
    <property type="entry name" value="DHQS_C"/>
</dbReference>
<dbReference type="Pfam" id="PF01761">
    <property type="entry name" value="DHQ_synthase"/>
    <property type="match status" value="1"/>
</dbReference>
<dbReference type="PANTHER" id="PTHR43622">
    <property type="entry name" value="3-DEHYDROQUINATE SYNTHASE"/>
    <property type="match status" value="1"/>
</dbReference>
<dbReference type="GO" id="GO:0046872">
    <property type="term" value="F:metal ion binding"/>
    <property type="evidence" value="ECO:0007669"/>
    <property type="project" value="UniProtKB-KW"/>
</dbReference>
<dbReference type="EMBL" id="JADKYY010000001">
    <property type="protein sequence ID" value="MBF5026307.1"/>
    <property type="molecule type" value="Genomic_DNA"/>
</dbReference>
<evidence type="ECO:0000313" key="14">
    <source>
        <dbReference type="EMBL" id="MBF5026307.1"/>
    </source>
</evidence>
<dbReference type="NCBIfam" id="TIGR01357">
    <property type="entry name" value="aroB"/>
    <property type="match status" value="1"/>
</dbReference>
<dbReference type="EC" id="4.2.3.4" evidence="11"/>
<evidence type="ECO:0000256" key="7">
    <source>
        <dbReference type="ARBA" id="ARBA00022833"/>
    </source>
</evidence>
<dbReference type="Gene3D" id="3.40.50.1970">
    <property type="match status" value="1"/>
</dbReference>
<feature type="domain" description="3-dehydroquinate synthase N-terminal" evidence="12">
    <location>
        <begin position="53"/>
        <end position="165"/>
    </location>
</feature>
<dbReference type="GO" id="GO:0003856">
    <property type="term" value="F:3-dehydroquinate synthase activity"/>
    <property type="evidence" value="ECO:0007669"/>
    <property type="project" value="UniProtKB-UniRule"/>
</dbReference>
<organism evidence="14 15">
    <name type="scientific">Planobacterium oryzisoli</name>
    <dbReference type="NCBI Taxonomy" id="2771435"/>
    <lineage>
        <taxon>Bacteria</taxon>
        <taxon>Pseudomonadati</taxon>
        <taxon>Bacteroidota</taxon>
        <taxon>Flavobacteriia</taxon>
        <taxon>Flavobacteriales</taxon>
        <taxon>Weeksellaceae</taxon>
        <taxon>Chryseobacterium group</taxon>
        <taxon>Chryseobacterium</taxon>
    </lineage>
</organism>
<keyword evidence="8" id="KW-0520">NAD</keyword>
<accession>A0A930YTY2</accession>
<dbReference type="GO" id="GO:0009423">
    <property type="term" value="P:chorismate biosynthetic process"/>
    <property type="evidence" value="ECO:0007669"/>
    <property type="project" value="UniProtKB-UniRule"/>
</dbReference>
<dbReference type="GO" id="GO:0005737">
    <property type="term" value="C:cytoplasm"/>
    <property type="evidence" value="ECO:0007669"/>
    <property type="project" value="InterPro"/>
</dbReference>
<dbReference type="FunFam" id="3.40.50.1970:FF:000007">
    <property type="entry name" value="Pentafunctional AROM polypeptide"/>
    <property type="match status" value="1"/>
</dbReference>
<dbReference type="InterPro" id="IPR030960">
    <property type="entry name" value="DHQS/DOIS_N"/>
</dbReference>
<comment type="caution">
    <text evidence="14">The sequence shown here is derived from an EMBL/GenBank/DDBJ whole genome shotgun (WGS) entry which is preliminary data.</text>
</comment>
<evidence type="ECO:0000256" key="3">
    <source>
        <dbReference type="ARBA" id="ARBA00001947"/>
    </source>
</evidence>
<dbReference type="PIRSF" id="PIRSF001455">
    <property type="entry name" value="DHQ_synth"/>
    <property type="match status" value="1"/>
</dbReference>
<evidence type="ECO:0000256" key="1">
    <source>
        <dbReference type="ARBA" id="ARBA00001911"/>
    </source>
</evidence>
<gene>
    <name evidence="14" type="primary">aroB</name>
    <name evidence="14" type="ORF">IC612_00660</name>
</gene>
<keyword evidence="15" id="KW-1185">Reference proteome</keyword>
<evidence type="ECO:0000256" key="5">
    <source>
        <dbReference type="ARBA" id="ARBA00022723"/>
    </source>
</evidence>
<dbReference type="Gene3D" id="1.20.1090.10">
    <property type="entry name" value="Dehydroquinate synthase-like - alpha domain"/>
    <property type="match status" value="1"/>
</dbReference>
<keyword evidence="6" id="KW-0547">Nucleotide-binding</keyword>
<evidence type="ECO:0000259" key="12">
    <source>
        <dbReference type="Pfam" id="PF01761"/>
    </source>
</evidence>
<keyword evidence="10" id="KW-0170">Cobalt</keyword>
<dbReference type="GO" id="GO:0009073">
    <property type="term" value="P:aromatic amino acid family biosynthetic process"/>
    <property type="evidence" value="ECO:0007669"/>
    <property type="project" value="InterPro"/>
</dbReference>
<evidence type="ECO:0000256" key="4">
    <source>
        <dbReference type="ARBA" id="ARBA00003485"/>
    </source>
</evidence>
<protein>
    <recommendedName>
        <fullName evidence="11">3-dehydroquinate synthase</fullName>
        <ecNumber evidence="11">4.2.3.4</ecNumber>
    </recommendedName>
</protein>
<comment type="cofactor">
    <cofactor evidence="3">
        <name>Zn(2+)</name>
        <dbReference type="ChEBI" id="CHEBI:29105"/>
    </cofactor>
</comment>
<sequence length="345" mass="38728">MLKILDKEMEALSALISEINPSRLFFLCDENTHSYCLTTVLSNTETSIPYEILEIEPGEEMKTLTTASQLWDILLEFGADRRALLVCVGGGVICDLGGFVASTYKRGIPCIYVPTTLLSMCDAAIGGKTGIDLHHIKNAIGTFQKPKAIFLYTEFLTTLPYIELRSGFAEMLKHGLILDEAHFHELSSLEELTVEKLTPYIQSSALLKTAVVEKDFTESGERKLLNFGHTIGHAVESYLLEKARPIPHGEAVALGIVCESFISMEMGMLHHEQFEKITSTVQRFFPTIDLHEIDLSSLITLMYSDKKNVNGTLRFTLLNEIGTGRYDIEIKEDLVRKALNYYKYL</sequence>
<dbReference type="PANTHER" id="PTHR43622:SF1">
    <property type="entry name" value="3-DEHYDROQUINATE SYNTHASE"/>
    <property type="match status" value="1"/>
</dbReference>
<comment type="function">
    <text evidence="4">Catalyzes the conversion of 3-deoxy-D-arabino-heptulosonate 7-phosphate (DAHP) to dehydroquinate (DHQ).</text>
</comment>
<feature type="domain" description="3-dehydroquinate synthase C-terminal" evidence="13">
    <location>
        <begin position="167"/>
        <end position="308"/>
    </location>
</feature>
<dbReference type="Proteomes" id="UP000694480">
    <property type="component" value="Unassembled WGS sequence"/>
</dbReference>
<dbReference type="CDD" id="cd08195">
    <property type="entry name" value="DHQS"/>
    <property type="match status" value="1"/>
</dbReference>
<evidence type="ECO:0000313" key="15">
    <source>
        <dbReference type="Proteomes" id="UP000694480"/>
    </source>
</evidence>
<dbReference type="AlphaFoldDB" id="A0A930YTY2"/>